<name>A0A1Y6FP73_9SPHN</name>
<organism evidence="3 4">
    <name type="scientific">Sphingopyxis terrae subsp. ummariensis</name>
    <dbReference type="NCBI Taxonomy" id="429001"/>
    <lineage>
        <taxon>Bacteria</taxon>
        <taxon>Pseudomonadati</taxon>
        <taxon>Pseudomonadota</taxon>
        <taxon>Alphaproteobacteria</taxon>
        <taxon>Sphingomonadales</taxon>
        <taxon>Sphingomonadaceae</taxon>
        <taxon>Sphingopyxis</taxon>
    </lineage>
</organism>
<dbReference type="GeneID" id="303001615"/>
<evidence type="ECO:0000256" key="1">
    <source>
        <dbReference type="SAM" id="MobiDB-lite"/>
    </source>
</evidence>
<sequence>MGTDMWAFATIGGPVILAVILAWAMLHNRRSRAARQRTEEATKRRRDGDDDAADQLRAEASRAKDES</sequence>
<dbReference type="EMBL" id="FXWL01000002">
    <property type="protein sequence ID" value="SMQ76519.1"/>
    <property type="molecule type" value="Genomic_DNA"/>
</dbReference>
<feature type="region of interest" description="Disordered" evidence="1">
    <location>
        <begin position="30"/>
        <end position="67"/>
    </location>
</feature>
<dbReference type="Proteomes" id="UP000194469">
    <property type="component" value="Unassembled WGS sequence"/>
</dbReference>
<gene>
    <name evidence="3" type="ORF">SAMN06295984_1960</name>
</gene>
<evidence type="ECO:0000256" key="2">
    <source>
        <dbReference type="SAM" id="Phobius"/>
    </source>
</evidence>
<feature type="transmembrane region" description="Helical" evidence="2">
    <location>
        <begin position="6"/>
        <end position="26"/>
    </location>
</feature>
<evidence type="ECO:0000313" key="4">
    <source>
        <dbReference type="Proteomes" id="UP000194469"/>
    </source>
</evidence>
<dbReference type="RefSeq" id="WP_086456991.1">
    <property type="nucleotide sequence ID" value="NZ_FXWL01000002.1"/>
</dbReference>
<keyword evidence="4" id="KW-1185">Reference proteome</keyword>
<reference evidence="4" key="1">
    <citation type="submission" date="2017-04" db="EMBL/GenBank/DDBJ databases">
        <authorList>
            <person name="Varghese N."/>
            <person name="Submissions S."/>
        </authorList>
    </citation>
    <scope>NUCLEOTIDE SEQUENCE [LARGE SCALE GENOMIC DNA]</scope>
    <source>
        <strain evidence="4">UI2</strain>
    </source>
</reference>
<keyword evidence="2" id="KW-1133">Transmembrane helix</keyword>
<keyword evidence="2" id="KW-0812">Transmembrane</keyword>
<protein>
    <submittedName>
        <fullName evidence="3">Uncharacterized protein</fullName>
    </submittedName>
</protein>
<evidence type="ECO:0000313" key="3">
    <source>
        <dbReference type="EMBL" id="SMQ76519.1"/>
    </source>
</evidence>
<feature type="compositionally biased region" description="Basic and acidic residues" evidence="1">
    <location>
        <begin position="36"/>
        <end position="67"/>
    </location>
</feature>
<keyword evidence="2" id="KW-0472">Membrane</keyword>
<proteinExistence type="predicted"/>
<dbReference type="AlphaFoldDB" id="A0A1Y6FP73"/>
<accession>A0A1Y6FP73</accession>